<dbReference type="EMBL" id="CP069045">
    <property type="protein sequence ID" value="QRD07640.1"/>
    <property type="molecule type" value="Genomic_DNA"/>
</dbReference>
<evidence type="ECO:0000313" key="3">
    <source>
        <dbReference type="Proteomes" id="UP000663193"/>
    </source>
</evidence>
<name>A0A7U2IDK3_PHANO</name>
<dbReference type="VEuPathDB" id="FungiDB:JI435_163250"/>
<accession>A0A7U2IDK3</accession>
<feature type="non-terminal residue" evidence="2">
    <location>
        <position position="1"/>
    </location>
</feature>
<gene>
    <name evidence="2" type="ORF">JI435_163250</name>
</gene>
<feature type="region of interest" description="Disordered" evidence="1">
    <location>
        <begin position="1"/>
        <end position="36"/>
    </location>
</feature>
<dbReference type="Proteomes" id="UP000663193">
    <property type="component" value="Chromosome 23"/>
</dbReference>
<evidence type="ECO:0000256" key="1">
    <source>
        <dbReference type="SAM" id="MobiDB-lite"/>
    </source>
</evidence>
<keyword evidence="3" id="KW-1185">Reference proteome</keyword>
<proteinExistence type="predicted"/>
<feature type="compositionally biased region" description="Polar residues" evidence="1">
    <location>
        <begin position="16"/>
        <end position="27"/>
    </location>
</feature>
<protein>
    <submittedName>
        <fullName evidence="2">Uncharacterized protein</fullName>
    </submittedName>
</protein>
<sequence>IHHQSTHTFKPKIMGTSEQGPSKSPHTSPAGANLRGLNDVHVDADANAADSSQDGTYVDDDALASSRPPRIHLRECDDDDELQRVRFRFSNAVQLLTDCVGPPQFSPNPT</sequence>
<dbReference type="AlphaFoldDB" id="A0A7U2IDK3"/>
<organism evidence="2 3">
    <name type="scientific">Phaeosphaeria nodorum (strain SN15 / ATCC MYA-4574 / FGSC 10173)</name>
    <name type="common">Glume blotch fungus</name>
    <name type="synonym">Parastagonospora nodorum</name>
    <dbReference type="NCBI Taxonomy" id="321614"/>
    <lineage>
        <taxon>Eukaryota</taxon>
        <taxon>Fungi</taxon>
        <taxon>Dikarya</taxon>
        <taxon>Ascomycota</taxon>
        <taxon>Pezizomycotina</taxon>
        <taxon>Dothideomycetes</taxon>
        <taxon>Pleosporomycetidae</taxon>
        <taxon>Pleosporales</taxon>
        <taxon>Pleosporineae</taxon>
        <taxon>Phaeosphaeriaceae</taxon>
        <taxon>Parastagonospora</taxon>
    </lineage>
</organism>
<reference evidence="3" key="1">
    <citation type="journal article" date="2021" name="BMC Genomics">
        <title>Chromosome-level genome assembly and manually-curated proteome of model necrotroph Parastagonospora nodorum Sn15 reveals a genome-wide trove of candidate effector homologs, and redundancy of virulence-related functions within an accessory chromosome.</title>
        <authorList>
            <person name="Bertazzoni S."/>
            <person name="Jones D.A.B."/>
            <person name="Phan H.T."/>
            <person name="Tan K.-C."/>
            <person name="Hane J.K."/>
        </authorList>
    </citation>
    <scope>NUCLEOTIDE SEQUENCE [LARGE SCALE GENOMIC DNA]</scope>
    <source>
        <strain evidence="3">SN15 / ATCC MYA-4574 / FGSC 10173)</strain>
    </source>
</reference>
<evidence type="ECO:0000313" key="2">
    <source>
        <dbReference type="EMBL" id="QRD07640.1"/>
    </source>
</evidence>